<dbReference type="InterPro" id="IPR011055">
    <property type="entry name" value="Dup_hybrid_motif"/>
</dbReference>
<organism evidence="3 4">
    <name type="scientific">Methylomarinum roseum</name>
    <dbReference type="NCBI Taxonomy" id="3067653"/>
    <lineage>
        <taxon>Bacteria</taxon>
        <taxon>Pseudomonadati</taxon>
        <taxon>Pseudomonadota</taxon>
        <taxon>Gammaproteobacteria</taxon>
        <taxon>Methylococcales</taxon>
        <taxon>Methylococcaceae</taxon>
        <taxon>Methylomarinum</taxon>
    </lineage>
</organism>
<dbReference type="EMBL" id="CP157743">
    <property type="protein sequence ID" value="XBS21761.1"/>
    <property type="molecule type" value="Genomic_DNA"/>
</dbReference>
<gene>
    <name evidence="3" type="ORF">Q9L42_006450</name>
</gene>
<feature type="coiled-coil region" evidence="1">
    <location>
        <begin position="156"/>
        <end position="239"/>
    </location>
</feature>
<dbReference type="CDD" id="cd12797">
    <property type="entry name" value="M23_peptidase"/>
    <property type="match status" value="1"/>
</dbReference>
<dbReference type="RefSeq" id="WP_349432351.1">
    <property type="nucleotide sequence ID" value="NZ_CP157743.1"/>
</dbReference>
<evidence type="ECO:0000256" key="1">
    <source>
        <dbReference type="SAM" id="Coils"/>
    </source>
</evidence>
<feature type="domain" description="M23ase beta-sheet core" evidence="2">
    <location>
        <begin position="281"/>
        <end position="374"/>
    </location>
</feature>
<dbReference type="Gene3D" id="2.70.70.10">
    <property type="entry name" value="Glucose Permease (Domain IIA)"/>
    <property type="match status" value="1"/>
</dbReference>
<dbReference type="KEGG" id="mech:Q9L42_006450"/>
<protein>
    <submittedName>
        <fullName evidence="3">Peptidoglycan DD-metalloendopeptidase family protein</fullName>
    </submittedName>
</protein>
<dbReference type="PANTHER" id="PTHR21666">
    <property type="entry name" value="PEPTIDASE-RELATED"/>
    <property type="match status" value="1"/>
</dbReference>
<dbReference type="Proteomes" id="UP001225378">
    <property type="component" value="Chromosome"/>
</dbReference>
<sequence>MTKSGGLIFFAGLLMTCSVCWGEQASASKERQLNQLQRQIKQVDADIGGLKREKERLLRQLQALEVQYGEVARTVKILQDNIGRQRKALQDIGRKMALTQKAIDGQKGELESQIRSAHAMGGRERLKVILNQQDPALSSRIMVYYDYLNKARLRKLEAVEKNYRALKQLEQQKRQETEALNTALRQRQREQSELQKVRSERETLLVQMERQYSTKKSQLERLKSNEKELQQLIAALQRRSSDTIFQGTPDKPFAQLKGRLPWPLKGRMVKKFGSRRSESRWDGVLINAKEGADIHAVTRGRVVYADWLRGYGLLTIIDHGKGYMTLYAFNQSLYKAEGDWVEAGEVIASVGSSGGRSHPALYFGIRRKGKPVDPLRWCRKIHKDRVG</sequence>
<dbReference type="Pfam" id="PF01551">
    <property type="entry name" value="Peptidase_M23"/>
    <property type="match status" value="1"/>
</dbReference>
<dbReference type="PANTHER" id="PTHR21666:SF270">
    <property type="entry name" value="MUREIN HYDROLASE ACTIVATOR ENVC"/>
    <property type="match status" value="1"/>
</dbReference>
<dbReference type="AlphaFoldDB" id="A0AAU7NYR1"/>
<dbReference type="GO" id="GO:0004222">
    <property type="term" value="F:metalloendopeptidase activity"/>
    <property type="evidence" value="ECO:0007669"/>
    <property type="project" value="TreeGrafter"/>
</dbReference>
<evidence type="ECO:0000259" key="2">
    <source>
        <dbReference type="Pfam" id="PF01551"/>
    </source>
</evidence>
<name>A0AAU7NYR1_9GAMM</name>
<proteinExistence type="predicted"/>
<dbReference type="Gene3D" id="6.10.250.3150">
    <property type="match status" value="1"/>
</dbReference>
<dbReference type="InterPro" id="IPR016047">
    <property type="entry name" value="M23ase_b-sheet_dom"/>
</dbReference>
<dbReference type="FunFam" id="2.70.70.10:FF:000003">
    <property type="entry name" value="Murein hydrolase activator EnvC"/>
    <property type="match status" value="1"/>
</dbReference>
<accession>A0AAU7NYR1</accession>
<dbReference type="SUPFAM" id="SSF51261">
    <property type="entry name" value="Duplicated hybrid motif"/>
    <property type="match status" value="1"/>
</dbReference>
<feature type="coiled-coil region" evidence="1">
    <location>
        <begin position="26"/>
        <end position="81"/>
    </location>
</feature>
<dbReference type="InterPro" id="IPR050570">
    <property type="entry name" value="Cell_wall_metabolism_enzyme"/>
</dbReference>
<evidence type="ECO:0000313" key="3">
    <source>
        <dbReference type="EMBL" id="XBS21761.1"/>
    </source>
</evidence>
<reference evidence="3 4" key="1">
    <citation type="journal article" date="2024" name="Microbiology">
        <title>Methylomarinum rosea sp. nov., a novel halophilic methanotrophic bacterium from the hypersaline Lake Elton.</title>
        <authorList>
            <person name="Suleimanov R.Z."/>
            <person name="Oshkin I.Y."/>
            <person name="Danilova O.V."/>
            <person name="Suzina N.E."/>
            <person name="Dedysh S.N."/>
        </authorList>
    </citation>
    <scope>NUCLEOTIDE SEQUENCE [LARGE SCALE GENOMIC DNA]</scope>
    <source>
        <strain evidence="3 4">Ch1-1</strain>
    </source>
</reference>
<keyword evidence="4" id="KW-1185">Reference proteome</keyword>
<keyword evidence="1" id="KW-0175">Coiled coil</keyword>
<evidence type="ECO:0000313" key="4">
    <source>
        <dbReference type="Proteomes" id="UP001225378"/>
    </source>
</evidence>